<accession>L9WAE9</accession>
<feature type="region of interest" description="Disordered" evidence="2">
    <location>
        <begin position="205"/>
        <end position="253"/>
    </location>
</feature>
<evidence type="ECO:0000313" key="5">
    <source>
        <dbReference type="EMBL" id="ELY46450.1"/>
    </source>
</evidence>
<feature type="compositionally biased region" description="Acidic residues" evidence="2">
    <location>
        <begin position="205"/>
        <end position="248"/>
    </location>
</feature>
<dbReference type="NCBIfam" id="TIGR04126">
    <property type="entry name" value="PGF_CTERM"/>
    <property type="match status" value="1"/>
</dbReference>
<keyword evidence="3" id="KW-1133">Transmembrane helix</keyword>
<evidence type="ECO:0000256" key="2">
    <source>
        <dbReference type="SAM" id="MobiDB-lite"/>
    </source>
</evidence>
<feature type="domain" description="PGF-CTERM archaeal protein-sorting signal" evidence="4">
    <location>
        <begin position="249"/>
        <end position="271"/>
    </location>
</feature>
<dbReference type="AlphaFoldDB" id="L9WAE9"/>
<keyword evidence="3" id="KW-0472">Membrane</keyword>
<keyword evidence="3" id="KW-0812">Transmembrane</keyword>
<comment type="caution">
    <text evidence="5">The sequence shown here is derived from an EMBL/GenBank/DDBJ whole genome shotgun (WGS) entry which is preliminary data.</text>
</comment>
<reference evidence="5 6" key="1">
    <citation type="journal article" date="2014" name="PLoS Genet.">
        <title>Phylogenetically driven sequencing of extremely halophilic archaea reveals strategies for static and dynamic osmo-response.</title>
        <authorList>
            <person name="Becker E.A."/>
            <person name="Seitzer P.M."/>
            <person name="Tritt A."/>
            <person name="Larsen D."/>
            <person name="Krusor M."/>
            <person name="Yao A.I."/>
            <person name="Wu D."/>
            <person name="Madern D."/>
            <person name="Eisen J.A."/>
            <person name="Darling A.E."/>
            <person name="Facciotti M.T."/>
        </authorList>
    </citation>
    <scope>NUCLEOTIDE SEQUENCE [LARGE SCALE GENOMIC DNA]</scope>
    <source>
        <strain evidence="5 6">GA33</strain>
    </source>
</reference>
<dbReference type="OrthoDB" id="291106at2157"/>
<evidence type="ECO:0000259" key="4">
    <source>
        <dbReference type="Pfam" id="PF18204"/>
    </source>
</evidence>
<keyword evidence="6" id="KW-1185">Reference proteome</keyword>
<feature type="transmembrane region" description="Helical" evidence="3">
    <location>
        <begin position="249"/>
        <end position="269"/>
    </location>
</feature>
<gene>
    <name evidence="5" type="ORF">C496_00865</name>
</gene>
<evidence type="ECO:0000256" key="1">
    <source>
        <dbReference type="ARBA" id="ARBA00022729"/>
    </source>
</evidence>
<protein>
    <recommendedName>
        <fullName evidence="4">PGF-CTERM archaeal protein-sorting signal domain-containing protein</fullName>
    </recommendedName>
</protein>
<evidence type="ECO:0000256" key="3">
    <source>
        <dbReference type="SAM" id="Phobius"/>
    </source>
</evidence>
<evidence type="ECO:0000313" key="6">
    <source>
        <dbReference type="Proteomes" id="UP000011599"/>
    </source>
</evidence>
<dbReference type="Proteomes" id="UP000011599">
    <property type="component" value="Unassembled WGS sequence"/>
</dbReference>
<dbReference type="InterPro" id="IPR026371">
    <property type="entry name" value="PGF_CTERM"/>
</dbReference>
<dbReference type="GO" id="GO:0005886">
    <property type="term" value="C:plasma membrane"/>
    <property type="evidence" value="ECO:0007669"/>
    <property type="project" value="UniProtKB-SubCell"/>
</dbReference>
<name>L9WAE9_9EURY</name>
<dbReference type="eggNOG" id="ENOG502N5M7">
    <property type="taxonomic scope" value="Archaea"/>
</dbReference>
<keyword evidence="1" id="KW-0732">Signal</keyword>
<dbReference type="STRING" id="1114856.GCA_000383975_01994"/>
<proteinExistence type="predicted"/>
<organism evidence="5 6">
    <name type="scientific">Natronorubrum tibetense GA33</name>
    <dbReference type="NCBI Taxonomy" id="1114856"/>
    <lineage>
        <taxon>Archaea</taxon>
        <taxon>Methanobacteriati</taxon>
        <taxon>Methanobacteriota</taxon>
        <taxon>Stenosarchaea group</taxon>
        <taxon>Halobacteria</taxon>
        <taxon>Halobacteriales</taxon>
        <taxon>Natrialbaceae</taxon>
        <taxon>Natronorubrum</taxon>
    </lineage>
</organism>
<dbReference type="GO" id="GO:0030115">
    <property type="term" value="C:S-layer"/>
    <property type="evidence" value="ECO:0007669"/>
    <property type="project" value="UniProtKB-SubCell"/>
</dbReference>
<dbReference type="EMBL" id="AOHW01000002">
    <property type="protein sequence ID" value="ELY46450.1"/>
    <property type="molecule type" value="Genomic_DNA"/>
</dbReference>
<dbReference type="RefSeq" id="WP_006087835.1">
    <property type="nucleotide sequence ID" value="NZ_AOHW01000002.1"/>
</dbReference>
<dbReference type="Pfam" id="PF18204">
    <property type="entry name" value="PGF-CTERM"/>
    <property type="match status" value="1"/>
</dbReference>
<dbReference type="PATRIC" id="fig|1114856.3.peg.181"/>
<sequence length="276" mass="29497">MRSLTDGSTVTIGVAALVLLAMAFGGVAAPVAAEEDVGSGSMEVTVSEDGSLEQMEVSMGLTDETYEEYMMFAEADGYETVEEWYESLFEADEWVGNASVTVTETDGGYELSVTLEDVDTSGEPHIDVEADDETVVYEEFNVQDPDDDPELSEITYQVNMPGEITDSNAHEVDGNVAVWNLHDEHTDELFIEAALDGGIELDVEEDTDADNESTDDDTESASADDSDDGDDDTESASADDSDDGDDDSMPGFGGAVALAALCLAALLTGRRRMDPR</sequence>